<dbReference type="PANTHER" id="PTHR43190:SF3">
    <property type="entry name" value="N-ACETYL-D-GLUCOSAMINE KINASE"/>
    <property type="match status" value="1"/>
</dbReference>
<dbReference type="InterPro" id="IPR052519">
    <property type="entry name" value="Euk-type_GlcNAc_Kinase"/>
</dbReference>
<dbReference type="InterPro" id="IPR002731">
    <property type="entry name" value="ATPase_BadF"/>
</dbReference>
<accession>A0A6G7Y7I7</accession>
<dbReference type="SUPFAM" id="SSF53067">
    <property type="entry name" value="Actin-like ATPase domain"/>
    <property type="match status" value="1"/>
</dbReference>
<organism evidence="2 3">
    <name type="scientific">Propioniciclava coleopterorum</name>
    <dbReference type="NCBI Taxonomy" id="2714937"/>
    <lineage>
        <taxon>Bacteria</taxon>
        <taxon>Bacillati</taxon>
        <taxon>Actinomycetota</taxon>
        <taxon>Actinomycetes</taxon>
        <taxon>Propionibacteriales</taxon>
        <taxon>Propionibacteriaceae</taxon>
        <taxon>Propioniciclava</taxon>
    </lineage>
</organism>
<dbReference type="KEGG" id="prv:G7070_11295"/>
<dbReference type="PANTHER" id="PTHR43190">
    <property type="entry name" value="N-ACETYL-D-GLUCOSAMINE KINASE"/>
    <property type="match status" value="1"/>
</dbReference>
<dbReference type="Pfam" id="PF01869">
    <property type="entry name" value="BcrAD_BadFG"/>
    <property type="match status" value="1"/>
</dbReference>
<feature type="domain" description="ATPase BadF/BadG/BcrA/BcrD type" evidence="1">
    <location>
        <begin position="56"/>
        <end position="267"/>
    </location>
</feature>
<gene>
    <name evidence="2" type="ORF">G7070_11295</name>
</gene>
<proteinExistence type="predicted"/>
<dbReference type="RefSeq" id="WP_166233826.1">
    <property type="nucleotide sequence ID" value="NZ_CP049865.1"/>
</dbReference>
<dbReference type="Gene3D" id="3.30.420.40">
    <property type="match status" value="1"/>
</dbReference>
<dbReference type="InterPro" id="IPR043129">
    <property type="entry name" value="ATPase_NBD"/>
</dbReference>
<dbReference type="Proteomes" id="UP000501058">
    <property type="component" value="Chromosome"/>
</dbReference>
<evidence type="ECO:0000313" key="3">
    <source>
        <dbReference type="Proteomes" id="UP000501058"/>
    </source>
</evidence>
<dbReference type="EMBL" id="CP049865">
    <property type="protein sequence ID" value="QIK72753.1"/>
    <property type="molecule type" value="Genomic_DNA"/>
</dbReference>
<name>A0A6G7Y7I7_9ACTN</name>
<keyword evidence="3" id="KW-1185">Reference proteome</keyword>
<evidence type="ECO:0000259" key="1">
    <source>
        <dbReference type="Pfam" id="PF01869"/>
    </source>
</evidence>
<sequence>MTVQVAALALDAGQSSTRVRFVGVPDRGDLTLPGVRTSTPLASQWESFVRAGLDAAGAPVDTVAIGSSGLGRETAHDLLALLVDAGVRRVIVAHDSITSYLGALGDGEGCVIAAGTGTICLAVGPRDAARVDGWGNLIGDAGSAYWIGRTAMEAAMRGYDGRRQMTGLTALLAEQFPDLENAYLELQGDPDRVARIAAFSAQVNQLAASDRVAGNILDKAAAHLSESVQAALQRVHLGGRTVPRVAAIGGVFRSDRVRRRFTDYLTLQWPTFALTAPVGEGIDGAEALLALAPGHPLYQRLSIAER</sequence>
<dbReference type="AlphaFoldDB" id="A0A6G7Y7I7"/>
<evidence type="ECO:0000313" key="2">
    <source>
        <dbReference type="EMBL" id="QIK72753.1"/>
    </source>
</evidence>
<protein>
    <recommendedName>
        <fullName evidence="1">ATPase BadF/BadG/BcrA/BcrD type domain-containing protein</fullName>
    </recommendedName>
</protein>
<reference evidence="2 3" key="1">
    <citation type="submission" date="2020-03" db="EMBL/GenBank/DDBJ databases">
        <title>Propioniciclava sp. nov., isolated from Hydrophilus acuminatus.</title>
        <authorList>
            <person name="Hyun D.-W."/>
            <person name="Bae J.-W."/>
        </authorList>
    </citation>
    <scope>NUCLEOTIDE SEQUENCE [LARGE SCALE GENOMIC DNA]</scope>
    <source>
        <strain evidence="2 3">HDW11</strain>
    </source>
</reference>